<keyword evidence="1" id="KW-0732">Signal</keyword>
<accession>A0A2S2D0C1</accession>
<evidence type="ECO:0000256" key="1">
    <source>
        <dbReference type="SAM" id="SignalP"/>
    </source>
</evidence>
<evidence type="ECO:0000313" key="3">
    <source>
        <dbReference type="Proteomes" id="UP000245629"/>
    </source>
</evidence>
<name>A0A2S2D0C1_9PROT</name>
<dbReference type="KEGG" id="azz:DEW08_28235"/>
<protein>
    <submittedName>
        <fullName evidence="2">Phosphate ABC transporter substrate-binding protein</fullName>
    </submittedName>
</protein>
<proteinExistence type="predicted"/>
<dbReference type="Proteomes" id="UP000245629">
    <property type="component" value="Plasmid unnamed3"/>
</dbReference>
<keyword evidence="3" id="KW-1185">Reference proteome</keyword>
<evidence type="ECO:0000313" key="2">
    <source>
        <dbReference type="EMBL" id="AWK89907.1"/>
    </source>
</evidence>
<sequence>MLKRLILALPLLLGLLPAQASAADQPPFKIGIAPHTSARVIVEQYQPVRRAVEAAIGRPAEIVTAPDFTAFARRAIEQEYDVAVTTGHQAQLLRSDAGYLPLLTYKADFKAVVIAENLAGKGAKYPSAADLRGTTVLGLNPSSLVTLWGQHWLSDAKVPEVQIRYVSAADSVAQIILAGDASAGFISLANLQKLAPEVQARLTTIARSEPMAGRVYLMNGRNAALRGAVHDALLAFGATAEGRAYFDTNALGGYREITGGELAAMEPLADEVRAVLKSGAKTGN</sequence>
<dbReference type="AlphaFoldDB" id="A0A2S2D0C1"/>
<feature type="chain" id="PRO_5015670238" evidence="1">
    <location>
        <begin position="23"/>
        <end position="284"/>
    </location>
</feature>
<dbReference type="Gene3D" id="3.40.190.10">
    <property type="entry name" value="Periplasmic binding protein-like II"/>
    <property type="match status" value="2"/>
</dbReference>
<dbReference type="RefSeq" id="WP_109333674.1">
    <property type="nucleotide sequence ID" value="NZ_CP029358.1"/>
</dbReference>
<organism evidence="2 3">
    <name type="scientific">Azospirillum thermophilum</name>
    <dbReference type="NCBI Taxonomy" id="2202148"/>
    <lineage>
        <taxon>Bacteria</taxon>
        <taxon>Pseudomonadati</taxon>
        <taxon>Pseudomonadota</taxon>
        <taxon>Alphaproteobacteria</taxon>
        <taxon>Rhodospirillales</taxon>
        <taxon>Azospirillaceae</taxon>
        <taxon>Azospirillum</taxon>
    </lineage>
</organism>
<reference evidence="3" key="1">
    <citation type="submission" date="2018-05" db="EMBL/GenBank/DDBJ databases">
        <title>Azospirillum thermophila sp. nov., a novel isolated from hot spring.</title>
        <authorList>
            <person name="Zhao Z."/>
        </authorList>
    </citation>
    <scope>NUCLEOTIDE SEQUENCE [LARGE SCALE GENOMIC DNA]</scope>
    <source>
        <strain evidence="3">CFH 70021</strain>
        <plasmid evidence="3">unnamed3</plasmid>
    </source>
</reference>
<geneLocation type="plasmid" evidence="2 3">
    <name>unnamed3</name>
</geneLocation>
<gene>
    <name evidence="2" type="ORF">DEW08_28235</name>
</gene>
<dbReference type="EMBL" id="CP029358">
    <property type="protein sequence ID" value="AWK89907.1"/>
    <property type="molecule type" value="Genomic_DNA"/>
</dbReference>
<keyword evidence="2" id="KW-0614">Plasmid</keyword>
<dbReference type="SUPFAM" id="SSF53850">
    <property type="entry name" value="Periplasmic binding protein-like II"/>
    <property type="match status" value="1"/>
</dbReference>
<dbReference type="OrthoDB" id="9179880at2"/>
<feature type="signal peptide" evidence="1">
    <location>
        <begin position="1"/>
        <end position="22"/>
    </location>
</feature>
<dbReference type="Pfam" id="PF12974">
    <property type="entry name" value="Phosphonate-bd"/>
    <property type="match status" value="1"/>
</dbReference>